<dbReference type="AlphaFoldDB" id="A0A4R0NEE4"/>
<dbReference type="Proteomes" id="UP000291117">
    <property type="component" value="Unassembled WGS sequence"/>
</dbReference>
<keyword evidence="3" id="KW-1185">Reference proteome</keyword>
<reference evidence="2 3" key="1">
    <citation type="submission" date="2019-02" db="EMBL/GenBank/DDBJ databases">
        <title>Pedobacter sp. RP-3-8 sp. nov., isolated from Arctic soil.</title>
        <authorList>
            <person name="Dahal R.H."/>
        </authorList>
    </citation>
    <scope>NUCLEOTIDE SEQUENCE [LARGE SCALE GENOMIC DNA]</scope>
    <source>
        <strain evidence="2 3">RP-3-8</strain>
    </source>
</reference>
<name>A0A4R0NEE4_9SPHI</name>
<sequence length="165" mass="19248">MANKCYNLVSFFGSEAAMKEIHQLFEQLKQADIAKDASLVPNMSLDPLEYWMFDINVCSREFYTLITYDTNWHPNMRDITRLAVRLDITVMHDYEDPEVSLYGKYIFTPGRFVQSVRLDYPDLGLISYDEDTDEYCYKDYSSQCLGDMADIILMEKISRIPLSSP</sequence>
<evidence type="ECO:0000313" key="3">
    <source>
        <dbReference type="Proteomes" id="UP000291117"/>
    </source>
</evidence>
<comment type="caution">
    <text evidence="2">The sequence shown here is derived from an EMBL/GenBank/DDBJ whole genome shotgun (WGS) entry which is preliminary data.</text>
</comment>
<evidence type="ECO:0000313" key="2">
    <source>
        <dbReference type="EMBL" id="TCC98800.1"/>
    </source>
</evidence>
<dbReference type="Pfam" id="PF18406">
    <property type="entry name" value="DUF1281_C"/>
    <property type="match status" value="1"/>
</dbReference>
<feature type="domain" description="YubB ferredoxin-like" evidence="1">
    <location>
        <begin position="54"/>
        <end position="119"/>
    </location>
</feature>
<dbReference type="InterPro" id="IPR041329">
    <property type="entry name" value="YubB_C"/>
</dbReference>
<proteinExistence type="predicted"/>
<dbReference type="OrthoDB" id="1248468at2"/>
<evidence type="ECO:0000259" key="1">
    <source>
        <dbReference type="Pfam" id="PF18406"/>
    </source>
</evidence>
<dbReference type="RefSeq" id="WP_131607780.1">
    <property type="nucleotide sequence ID" value="NZ_SJSM01000002.1"/>
</dbReference>
<protein>
    <recommendedName>
        <fullName evidence="1">YubB ferredoxin-like domain-containing protein</fullName>
    </recommendedName>
</protein>
<accession>A0A4R0NEE4</accession>
<dbReference type="EMBL" id="SJSM01000002">
    <property type="protein sequence ID" value="TCC98800.1"/>
    <property type="molecule type" value="Genomic_DNA"/>
</dbReference>
<organism evidence="2 3">
    <name type="scientific">Pedobacter hiemivivus</name>
    <dbReference type="NCBI Taxonomy" id="2530454"/>
    <lineage>
        <taxon>Bacteria</taxon>
        <taxon>Pseudomonadati</taxon>
        <taxon>Bacteroidota</taxon>
        <taxon>Sphingobacteriia</taxon>
        <taxon>Sphingobacteriales</taxon>
        <taxon>Sphingobacteriaceae</taxon>
        <taxon>Pedobacter</taxon>
    </lineage>
</organism>
<gene>
    <name evidence="2" type="ORF">EZ444_05865</name>
</gene>